<feature type="region of interest" description="Disordered" evidence="1">
    <location>
        <begin position="1"/>
        <end position="32"/>
    </location>
</feature>
<dbReference type="EMBL" id="BAABHQ010000010">
    <property type="protein sequence ID" value="GAA4882491.1"/>
    <property type="molecule type" value="Genomic_DNA"/>
</dbReference>
<evidence type="ECO:0000313" key="3">
    <source>
        <dbReference type="Proteomes" id="UP001500457"/>
    </source>
</evidence>
<evidence type="ECO:0000313" key="2">
    <source>
        <dbReference type="EMBL" id="GAA4882491.1"/>
    </source>
</evidence>
<evidence type="ECO:0000256" key="1">
    <source>
        <dbReference type="SAM" id="MobiDB-lite"/>
    </source>
</evidence>
<organism evidence="2 3">
    <name type="scientific">Actinomycetospora straminea</name>
    <dbReference type="NCBI Taxonomy" id="663607"/>
    <lineage>
        <taxon>Bacteria</taxon>
        <taxon>Bacillati</taxon>
        <taxon>Actinomycetota</taxon>
        <taxon>Actinomycetes</taxon>
        <taxon>Pseudonocardiales</taxon>
        <taxon>Pseudonocardiaceae</taxon>
        <taxon>Actinomycetospora</taxon>
    </lineage>
</organism>
<feature type="region of interest" description="Disordered" evidence="1">
    <location>
        <begin position="62"/>
        <end position="106"/>
    </location>
</feature>
<sequence>MPRAEAAHRGGAASAPTVWGAGRTKQAAAMEASGFGEADAVAGGGVLPAESETASGADLRYRHLKRSADEGSQLQLKRRTVASPVISRSSPLRSINTKAARERSLG</sequence>
<keyword evidence="3" id="KW-1185">Reference proteome</keyword>
<comment type="caution">
    <text evidence="2">The sequence shown here is derived from an EMBL/GenBank/DDBJ whole genome shotgun (WGS) entry which is preliminary data.</text>
</comment>
<proteinExistence type="predicted"/>
<accession>A0ABP9ELR9</accession>
<reference evidence="3" key="1">
    <citation type="journal article" date="2019" name="Int. J. Syst. Evol. Microbiol.">
        <title>The Global Catalogue of Microorganisms (GCM) 10K type strain sequencing project: providing services to taxonomists for standard genome sequencing and annotation.</title>
        <authorList>
            <consortium name="The Broad Institute Genomics Platform"/>
            <consortium name="The Broad Institute Genome Sequencing Center for Infectious Disease"/>
            <person name="Wu L."/>
            <person name="Ma J."/>
        </authorList>
    </citation>
    <scope>NUCLEOTIDE SEQUENCE [LARGE SCALE GENOMIC DNA]</scope>
    <source>
        <strain evidence="3">JCM 17983</strain>
    </source>
</reference>
<feature type="compositionally biased region" description="Polar residues" evidence="1">
    <location>
        <begin position="86"/>
        <end position="97"/>
    </location>
</feature>
<gene>
    <name evidence="2" type="ORF">GCM10023203_37730</name>
</gene>
<name>A0ABP9ELR9_9PSEU</name>
<protein>
    <submittedName>
        <fullName evidence="2">Uncharacterized protein</fullName>
    </submittedName>
</protein>
<dbReference type="Proteomes" id="UP001500457">
    <property type="component" value="Unassembled WGS sequence"/>
</dbReference>